<evidence type="ECO:0000313" key="1">
    <source>
        <dbReference type="EMBL" id="JAH56701.1"/>
    </source>
</evidence>
<proteinExistence type="predicted"/>
<dbReference type="AlphaFoldDB" id="A0A0E9TT09"/>
<name>A0A0E9TT09_ANGAN</name>
<dbReference type="EMBL" id="GBXM01051876">
    <property type="protein sequence ID" value="JAH56701.1"/>
    <property type="molecule type" value="Transcribed_RNA"/>
</dbReference>
<organism evidence="1">
    <name type="scientific">Anguilla anguilla</name>
    <name type="common">European freshwater eel</name>
    <name type="synonym">Muraena anguilla</name>
    <dbReference type="NCBI Taxonomy" id="7936"/>
    <lineage>
        <taxon>Eukaryota</taxon>
        <taxon>Metazoa</taxon>
        <taxon>Chordata</taxon>
        <taxon>Craniata</taxon>
        <taxon>Vertebrata</taxon>
        <taxon>Euteleostomi</taxon>
        <taxon>Actinopterygii</taxon>
        <taxon>Neopterygii</taxon>
        <taxon>Teleostei</taxon>
        <taxon>Anguilliformes</taxon>
        <taxon>Anguillidae</taxon>
        <taxon>Anguilla</taxon>
    </lineage>
</organism>
<reference evidence="1" key="1">
    <citation type="submission" date="2014-11" db="EMBL/GenBank/DDBJ databases">
        <authorList>
            <person name="Amaro Gonzalez C."/>
        </authorList>
    </citation>
    <scope>NUCLEOTIDE SEQUENCE</scope>
</reference>
<accession>A0A0E9TT09</accession>
<reference evidence="1" key="2">
    <citation type="journal article" date="2015" name="Fish Shellfish Immunol.">
        <title>Early steps in the European eel (Anguilla anguilla)-Vibrio vulnificus interaction in the gills: Role of the RtxA13 toxin.</title>
        <authorList>
            <person name="Callol A."/>
            <person name="Pajuelo D."/>
            <person name="Ebbesson L."/>
            <person name="Teles M."/>
            <person name="MacKenzie S."/>
            <person name="Amaro C."/>
        </authorList>
    </citation>
    <scope>NUCLEOTIDE SEQUENCE</scope>
</reference>
<sequence length="32" mass="3472">MHKSLLLHKKQATLSGPHPHINLTVLAVATSQ</sequence>
<protein>
    <submittedName>
        <fullName evidence="1">Uncharacterized protein</fullName>
    </submittedName>
</protein>